<keyword evidence="3" id="KW-1185">Reference proteome</keyword>
<organism evidence="2 3">
    <name type="scientific">Arthrobacter ramosus</name>
    <dbReference type="NCBI Taxonomy" id="1672"/>
    <lineage>
        <taxon>Bacteria</taxon>
        <taxon>Bacillati</taxon>
        <taxon>Actinomycetota</taxon>
        <taxon>Actinomycetes</taxon>
        <taxon>Micrococcales</taxon>
        <taxon>Micrococcaceae</taxon>
        <taxon>Arthrobacter</taxon>
    </lineage>
</organism>
<dbReference type="Proteomes" id="UP001589702">
    <property type="component" value="Unassembled WGS sequence"/>
</dbReference>
<gene>
    <name evidence="2" type="ORF">ACFFP1_20365</name>
</gene>
<evidence type="ECO:0000313" key="2">
    <source>
        <dbReference type="EMBL" id="MFB9821837.1"/>
    </source>
</evidence>
<dbReference type="EMBL" id="JBHMBC010000039">
    <property type="protein sequence ID" value="MFB9821837.1"/>
    <property type="molecule type" value="Genomic_DNA"/>
</dbReference>
<evidence type="ECO:0000313" key="3">
    <source>
        <dbReference type="Proteomes" id="UP001589702"/>
    </source>
</evidence>
<dbReference type="Pfam" id="PF20254">
    <property type="entry name" value="DMFA2_C"/>
    <property type="match status" value="1"/>
</dbReference>
<evidence type="ECO:0000259" key="1">
    <source>
        <dbReference type="Pfam" id="PF20254"/>
    </source>
</evidence>
<reference evidence="2 3" key="1">
    <citation type="submission" date="2024-09" db="EMBL/GenBank/DDBJ databases">
        <authorList>
            <person name="Sun Q."/>
            <person name="Mori K."/>
        </authorList>
    </citation>
    <scope>NUCLEOTIDE SEQUENCE [LARGE SCALE GENOMIC DNA]</scope>
    <source>
        <strain evidence="2 3">JCM 1334</strain>
    </source>
</reference>
<dbReference type="InterPro" id="IPR013320">
    <property type="entry name" value="ConA-like_dom_sf"/>
</dbReference>
<accession>A0ABV5Y4A9</accession>
<proteinExistence type="predicted"/>
<dbReference type="InterPro" id="IPR046540">
    <property type="entry name" value="DMFA2_C"/>
</dbReference>
<feature type="domain" description="N,N-dimethylformamidase beta subunit-like C-terminal" evidence="1">
    <location>
        <begin position="336"/>
        <end position="750"/>
    </location>
</feature>
<protein>
    <submittedName>
        <fullName evidence="2">N,N-dimethylformamidase beta subunit family domain-containing protein</fullName>
    </submittedName>
</protein>
<sequence length="784" mass="84691">MTAAPKPETRPQPKIFGYTDRFAARPGESLSFHVSCEGPSTYQASLVRLRHGFTGEAGPGFLETPVPSEIDGEKKGTTYACQPGSYVEIPDPSSLLTSPDGLLIQAKVYPTLPLSSRSGNFGAYHVTRNSFGGASDRQVILGNWAEESSSGYALVLDAGRPTFIWSEQGAVRSVSLDSPLEGHHWYTLHVEVDTTAGRIRLIQAPLSNIMNRYTDQALPLEPEEKVVAARPSTPAVAAAPFRIGAGARLDGERWLAANGFNGKVGGVSIQRSTPGTTDTVADWHFGRSRREDGLLLWDVLDQSTNQLHGRCHNAPTRAVAGHSFTGLVDDFRLVPDEYDAIHFHDDDITDAGWPAAFTLGVPSDLPSGVYAAKLTADGAEQYLPFFVGAGQKKNDVAVLFSTATYLAYANDRIAFEADGAEIIVARTPILDREDLTLQDHPEFGRSCYEIHNDGSGVVFGSVRKPILTLQPKHGAWFQAEGVWGLPADLCIVHWLEVEDCDFDAITDEDLDREGYDLLRDYQVVITGSHPEYVTRNELSALEEFTSTGGRLMYLGGNGFYATVSFDPEQPHLMELRRSDGGTRPHQSPYGDKRHATSGELAGIWRNKGMPPQKLAGVGFAAQGFDRCTYYERLEDSHSPAAGFIFQGIGEDERIGEFGIMGGGAAGAEVDCYQPGLGSPPGALVLATSGPFSDAYLLAAEEVYESIPGIGATEQPGVRSDIVYCALDGGGGFFSVGSIAYTAALSHNDYDNNVAKITGNVLRRFRRTEPLQEVLSESSFESAGS</sequence>
<name>A0ABV5Y4A9_ARTRM</name>
<comment type="caution">
    <text evidence="2">The sequence shown here is derived from an EMBL/GenBank/DDBJ whole genome shotgun (WGS) entry which is preliminary data.</text>
</comment>
<dbReference type="SUPFAM" id="SSF49899">
    <property type="entry name" value="Concanavalin A-like lectins/glucanases"/>
    <property type="match status" value="1"/>
</dbReference>
<dbReference type="RefSeq" id="WP_376940691.1">
    <property type="nucleotide sequence ID" value="NZ_JBHMBC010000039.1"/>
</dbReference>